<dbReference type="InterPro" id="IPR052945">
    <property type="entry name" value="Mitotic_Regulator"/>
</dbReference>
<organism evidence="3 4">
    <name type="scientific">Xanthomonas sacchari</name>
    <dbReference type="NCBI Taxonomy" id="56458"/>
    <lineage>
        <taxon>Bacteria</taxon>
        <taxon>Pseudomonadati</taxon>
        <taxon>Pseudomonadota</taxon>
        <taxon>Gammaproteobacteria</taxon>
        <taxon>Lysobacterales</taxon>
        <taxon>Lysobacteraceae</taxon>
        <taxon>Xanthomonas</taxon>
    </lineage>
</organism>
<dbReference type="EMBL" id="JANFWR010000010">
    <property type="protein sequence ID" value="MCW0399223.1"/>
    <property type="molecule type" value="Genomic_DNA"/>
</dbReference>
<dbReference type="InterPro" id="IPR006597">
    <property type="entry name" value="Sel1-like"/>
</dbReference>
<proteinExistence type="predicted"/>
<dbReference type="InterPro" id="IPR011990">
    <property type="entry name" value="TPR-like_helical_dom_sf"/>
</dbReference>
<dbReference type="SUPFAM" id="SSF81901">
    <property type="entry name" value="HCP-like"/>
    <property type="match status" value="1"/>
</dbReference>
<protein>
    <recommendedName>
        <fullName evidence="5">Sel1 repeat family protein</fullName>
    </recommendedName>
</protein>
<evidence type="ECO:0000313" key="3">
    <source>
        <dbReference type="EMBL" id="MCW0399223.1"/>
    </source>
</evidence>
<evidence type="ECO:0008006" key="5">
    <source>
        <dbReference type="Google" id="ProtNLM"/>
    </source>
</evidence>
<evidence type="ECO:0000256" key="2">
    <source>
        <dbReference type="SAM" id="SignalP"/>
    </source>
</evidence>
<dbReference type="Gene3D" id="1.25.40.10">
    <property type="entry name" value="Tetratricopeptide repeat domain"/>
    <property type="match status" value="1"/>
</dbReference>
<keyword evidence="1" id="KW-0175">Coiled coil</keyword>
<dbReference type="PANTHER" id="PTHR43628:SF1">
    <property type="entry name" value="CHITIN SYNTHASE REGULATORY FACTOR 2-RELATED"/>
    <property type="match status" value="1"/>
</dbReference>
<name>A0ABT3DUP1_9XANT</name>
<evidence type="ECO:0000313" key="4">
    <source>
        <dbReference type="Proteomes" id="UP001320843"/>
    </source>
</evidence>
<keyword evidence="2" id="KW-0732">Signal</keyword>
<dbReference type="Proteomes" id="UP001320843">
    <property type="component" value="Unassembled WGS sequence"/>
</dbReference>
<feature type="chain" id="PRO_5045564007" description="Sel1 repeat family protein" evidence="2">
    <location>
        <begin position="26"/>
        <end position="335"/>
    </location>
</feature>
<evidence type="ECO:0000256" key="1">
    <source>
        <dbReference type="SAM" id="Coils"/>
    </source>
</evidence>
<reference evidence="3 4" key="1">
    <citation type="submission" date="2022-06" db="EMBL/GenBank/DDBJ databases">
        <title>Dynamics of rice microbiomes reveals core vertical transmitted seed endophytes.</title>
        <authorList>
            <person name="Liao K."/>
            <person name="Zhang X."/>
        </authorList>
    </citation>
    <scope>NUCLEOTIDE SEQUENCE [LARGE SCALE GENOMIC DNA]</scope>
    <source>
        <strain evidence="3 4">YT10-10-1</strain>
    </source>
</reference>
<dbReference type="Pfam" id="PF08238">
    <property type="entry name" value="Sel1"/>
    <property type="match status" value="3"/>
</dbReference>
<keyword evidence="4" id="KW-1185">Reference proteome</keyword>
<feature type="coiled-coil region" evidence="1">
    <location>
        <begin position="174"/>
        <end position="201"/>
    </location>
</feature>
<accession>A0ABT3DUP1</accession>
<feature type="signal peptide" evidence="2">
    <location>
        <begin position="1"/>
        <end position="25"/>
    </location>
</feature>
<comment type="caution">
    <text evidence="3">The sequence shown here is derived from an EMBL/GenBank/DDBJ whole genome shotgun (WGS) entry which is preliminary data.</text>
</comment>
<gene>
    <name evidence="3" type="ORF">NB700_001779</name>
</gene>
<dbReference type="SMART" id="SM00671">
    <property type="entry name" value="SEL1"/>
    <property type="match status" value="3"/>
</dbReference>
<dbReference type="PANTHER" id="PTHR43628">
    <property type="entry name" value="ACTIVATOR OF C KINASE PROTEIN 1-RELATED"/>
    <property type="match status" value="1"/>
</dbReference>
<sequence>MAKPVNLRHLSVAILVGLSTAGAAATATAGITTRSGPLVLNSQTSAVSAAAQAAAYLGAGLLSERLKALDALAACDAAMSPICRVDMGLAYGRLAQDAEVDALTRVSYADQARVRLRQAAALGNVQARRMLDSIDQLDEAAAHASIGAPSASAANASNPDAALAPVPTRRAAILDATSEELQSLRLQLEEANRTITLLQVQLATQLHSAFDAAATNRQALAAALDGNYETAIPLFRKAAEAGNPSAINNLAMMFVNSTGVPRDMQQALALFERAAAMGNVESAENAARIYKYGIGRPKDPSRARAWYSRAVQLGSVSAADELAAMEQAIQAGRNL</sequence>